<organism evidence="2">
    <name type="scientific">Fibrocapsa japonica</name>
    <dbReference type="NCBI Taxonomy" id="94617"/>
    <lineage>
        <taxon>Eukaryota</taxon>
        <taxon>Sar</taxon>
        <taxon>Stramenopiles</taxon>
        <taxon>Ochrophyta</taxon>
        <taxon>Raphidophyceae</taxon>
        <taxon>Chattonellales</taxon>
        <taxon>Chattonellaceae</taxon>
        <taxon>Fibrocapsa</taxon>
    </lineage>
</organism>
<evidence type="ECO:0000313" key="2">
    <source>
        <dbReference type="EMBL" id="CAD9871982.1"/>
    </source>
</evidence>
<sequence length="620" mass="69943">MMEEEGLSLTKSAGMEPANKESRWGGLRTMIVGSLGLGVGLTALAGISSTISLPDQPEAGMSKLAADPNQIRLPPNYQMYTTDMFEHPKVIEAFQNTNAQAYLSTNGYNVKDPQDHAYGQQFIREHCFGPTGNIDVYINEEMLKNDMVDYYGYTVFNVDCRDDQATPLLAFILVLDIYGQIVNVHNPPIRAESVSMYDPDTVLFSCVGKDGAWLWNWRTDQTRKLAFAPDQHSLVWDPSRSLFFGMERADNNKFDASICSAWDMDGNQVWRFEMPEGSSHINYITIGGDYAYLSLRSVSGIAKLDLNTNEQVLTIGSEESDVPIIDFYGEIYQNRAGWASTADPTAISKGRHFKFEGAWYRQHKGQHLSDKYFSLFDNHITKDKGVFQDDRDSRMVVVELDMDQKIAKEVWAFDTGDQSKIYGGADVVPSGNVLGNSWPTYVDPTDWDHQYHVNLWEVAPDGQIAWRVSFRGFNPFNPSDYSSTYIHTSVPEEEAPVGWVSYNLERIYDAPVFSQPCLMTYQGYQYIQFYAFNSIRTQADMPGVAYLSNAATKDIIGTQEFFFQKSYIPRVVFMNVPDNVPSAVDIVVVNSWSQTRVSHVGAVSSLPQCSSLPNNRLFFE</sequence>
<reference evidence="2" key="1">
    <citation type="submission" date="2021-01" db="EMBL/GenBank/DDBJ databases">
        <authorList>
            <person name="Corre E."/>
            <person name="Pelletier E."/>
            <person name="Niang G."/>
            <person name="Scheremetjew M."/>
            <person name="Finn R."/>
            <person name="Kale V."/>
            <person name="Holt S."/>
            <person name="Cochrane G."/>
            <person name="Meng A."/>
            <person name="Brown T."/>
            <person name="Cohen L."/>
        </authorList>
    </citation>
    <scope>NUCLEOTIDE SEQUENCE</scope>
    <source>
        <strain evidence="2">CCMP1661</strain>
    </source>
</reference>
<dbReference type="Pfam" id="PF05935">
    <property type="entry name" value="Arylsulfotrans"/>
    <property type="match status" value="1"/>
</dbReference>
<evidence type="ECO:0000256" key="1">
    <source>
        <dbReference type="SAM" id="MobiDB-lite"/>
    </source>
</evidence>
<accession>A0A7S2Y0Y9</accession>
<dbReference type="GO" id="GO:0004062">
    <property type="term" value="F:aryl sulfotransferase activity"/>
    <property type="evidence" value="ECO:0007669"/>
    <property type="project" value="InterPro"/>
</dbReference>
<dbReference type="EMBL" id="HBHR01020590">
    <property type="protein sequence ID" value="CAD9871982.1"/>
    <property type="molecule type" value="Transcribed_RNA"/>
</dbReference>
<dbReference type="AlphaFoldDB" id="A0A7S2Y0Y9"/>
<gene>
    <name evidence="2" type="ORF">FJAP1339_LOCUS10457</name>
</gene>
<dbReference type="InterPro" id="IPR010262">
    <property type="entry name" value="Arylsulfotransferase_bact"/>
</dbReference>
<feature type="region of interest" description="Disordered" evidence="1">
    <location>
        <begin position="1"/>
        <end position="21"/>
    </location>
</feature>
<proteinExistence type="predicted"/>
<dbReference type="SUPFAM" id="SSF63829">
    <property type="entry name" value="Calcium-dependent phosphotriesterase"/>
    <property type="match status" value="1"/>
</dbReference>
<protein>
    <submittedName>
        <fullName evidence="2">Uncharacterized protein</fullName>
    </submittedName>
</protein>
<name>A0A7S2Y0Y9_9STRA</name>